<dbReference type="AlphaFoldDB" id="A0A0G1M4P6"/>
<name>A0A0G1M4P6_9BACT</name>
<reference evidence="1 2" key="1">
    <citation type="journal article" date="2015" name="Nature">
        <title>rRNA introns, odd ribosomes, and small enigmatic genomes across a large radiation of phyla.</title>
        <authorList>
            <person name="Brown C.T."/>
            <person name="Hug L.A."/>
            <person name="Thomas B.C."/>
            <person name="Sharon I."/>
            <person name="Castelle C.J."/>
            <person name="Singh A."/>
            <person name="Wilkins M.J."/>
            <person name="Williams K.H."/>
            <person name="Banfield J.F."/>
        </authorList>
    </citation>
    <scope>NUCLEOTIDE SEQUENCE [LARGE SCALE GENOMIC DNA]</scope>
</reference>
<evidence type="ECO:0000313" key="2">
    <source>
        <dbReference type="Proteomes" id="UP000034264"/>
    </source>
</evidence>
<dbReference type="InterPro" id="IPR024078">
    <property type="entry name" value="LmbE-like_dom_sf"/>
</dbReference>
<protein>
    <recommendedName>
        <fullName evidence="3">LmbE family protein</fullName>
    </recommendedName>
</protein>
<accession>A0A0G1M4P6</accession>
<evidence type="ECO:0000313" key="1">
    <source>
        <dbReference type="EMBL" id="KKU03194.1"/>
    </source>
</evidence>
<dbReference type="Pfam" id="PF02585">
    <property type="entry name" value="PIG-L"/>
    <property type="match status" value="1"/>
</dbReference>
<dbReference type="InterPro" id="IPR003737">
    <property type="entry name" value="GlcNAc_PI_deacetylase-related"/>
</dbReference>
<dbReference type="Gene3D" id="3.40.50.10320">
    <property type="entry name" value="LmbE-like"/>
    <property type="match status" value="1"/>
</dbReference>
<proteinExistence type="predicted"/>
<organism evidence="1 2">
    <name type="scientific">Candidatus Amesbacteria bacterium GW2011_GWC2_45_19</name>
    <dbReference type="NCBI Taxonomy" id="1618366"/>
    <lineage>
        <taxon>Bacteria</taxon>
        <taxon>Candidatus Amesiibacteriota</taxon>
    </lineage>
</organism>
<dbReference type="EMBL" id="LCKS01000003">
    <property type="protein sequence ID" value="KKU03194.1"/>
    <property type="molecule type" value="Genomic_DNA"/>
</dbReference>
<comment type="caution">
    <text evidence="1">The sequence shown here is derived from an EMBL/GenBank/DDBJ whole genome shotgun (WGS) entry which is preliminary data.</text>
</comment>
<dbReference type="SUPFAM" id="SSF102588">
    <property type="entry name" value="LmbE-like"/>
    <property type="match status" value="1"/>
</dbReference>
<dbReference type="Proteomes" id="UP000034264">
    <property type="component" value="Unassembled WGS sequence"/>
</dbReference>
<sequence length="182" mass="20977">MFFSAHPDDEIAGAGGYLIKTVKNGGTVKLVLCVDPYEPRFEFSGETERDTRLKEFRTAAKKLKAKWSYLNFPHYPQLSYETVLPCVKEIREFKPDVVIILQEADYHSEHTLIARIVKRAIWHSGRAAFPQCGQSHKVKQLWEAEGDKPMADPNHSEDISDVIEAKKKYFFRTDPKYSVSPW</sequence>
<gene>
    <name evidence="1" type="ORF">UX05_C0003G0033</name>
</gene>
<evidence type="ECO:0008006" key="3">
    <source>
        <dbReference type="Google" id="ProtNLM"/>
    </source>
</evidence>